<sequence length="312" mass="35108">MDNLFCEGLKENNIEKLLSVPKSDLHNHSTKGCRRLWLSEQLQVDIPEPPQHLNGLDGMQDWFQSSIKPFCNGYENMVLRWEGAFAEAKRNNITRLVMNFGTAEVDQVGTVEDFKNLIEGFHKEYCPETIFEAELTYPSFCDVEVAGEEIDKYLSSGYFKAIDICGGENVKPFEAFLPLYKKAEKYGLVKKMHVGETGSADDVRRAVEVLGLAEVHHGINAVASKETMRFLADNQIQLNVCPSSNVMLGFAKDYGTHPIKILVENGVKVTINTDDLLIFDSSIENEYLKLYQSGNLTAEQLDKIRKVGLGEK</sequence>
<proteinExistence type="inferred from homology"/>
<dbReference type="PANTHER" id="PTHR43114">
    <property type="entry name" value="ADENINE DEAMINASE"/>
    <property type="match status" value="1"/>
</dbReference>
<gene>
    <name evidence="7" type="ORF">SAMN02745725_01726</name>
</gene>
<accession>A0A1M6GDE7</accession>
<evidence type="ECO:0000256" key="1">
    <source>
        <dbReference type="ARBA" id="ARBA00001947"/>
    </source>
</evidence>
<dbReference type="SUPFAM" id="SSF51556">
    <property type="entry name" value="Metallo-dependent hydrolases"/>
    <property type="match status" value="1"/>
</dbReference>
<dbReference type="Gene3D" id="3.20.20.140">
    <property type="entry name" value="Metal-dependent hydrolases"/>
    <property type="match status" value="1"/>
</dbReference>
<dbReference type="GO" id="GO:0005829">
    <property type="term" value="C:cytosol"/>
    <property type="evidence" value="ECO:0007669"/>
    <property type="project" value="TreeGrafter"/>
</dbReference>
<dbReference type="RefSeq" id="WP_072916152.1">
    <property type="nucleotide sequence ID" value="NZ_FQYQ01000009.1"/>
</dbReference>
<comment type="similarity">
    <text evidence="2">Belongs to the metallo-dependent hydrolases superfamily. Adenosine and AMP deaminases family.</text>
</comment>
<evidence type="ECO:0000313" key="7">
    <source>
        <dbReference type="EMBL" id="SHJ07974.1"/>
    </source>
</evidence>
<reference evidence="7 8" key="1">
    <citation type="submission" date="2016-11" db="EMBL/GenBank/DDBJ databases">
        <authorList>
            <person name="Jaros S."/>
            <person name="Januszkiewicz K."/>
            <person name="Wedrychowicz H."/>
        </authorList>
    </citation>
    <scope>NUCLEOTIDE SEQUENCE [LARGE SCALE GENOMIC DNA]</scope>
    <source>
        <strain evidence="7 8">DSM 14809</strain>
    </source>
</reference>
<keyword evidence="5" id="KW-0862">Zinc</keyword>
<dbReference type="InterPro" id="IPR032466">
    <property type="entry name" value="Metal_Hydrolase"/>
</dbReference>
<evidence type="ECO:0000256" key="2">
    <source>
        <dbReference type="ARBA" id="ARBA00006676"/>
    </source>
</evidence>
<organism evidence="7 8">
    <name type="scientific">Pseudobutyrivibrio xylanivorans DSM 14809</name>
    <dbReference type="NCBI Taxonomy" id="1123012"/>
    <lineage>
        <taxon>Bacteria</taxon>
        <taxon>Bacillati</taxon>
        <taxon>Bacillota</taxon>
        <taxon>Clostridia</taxon>
        <taxon>Lachnospirales</taxon>
        <taxon>Lachnospiraceae</taxon>
        <taxon>Pseudobutyrivibrio</taxon>
    </lineage>
</organism>
<evidence type="ECO:0000256" key="3">
    <source>
        <dbReference type="ARBA" id="ARBA00022723"/>
    </source>
</evidence>
<dbReference type="OrthoDB" id="9779574at2"/>
<dbReference type="AlphaFoldDB" id="A0A1M6GDE7"/>
<keyword evidence="8" id="KW-1185">Reference proteome</keyword>
<evidence type="ECO:0000313" key="8">
    <source>
        <dbReference type="Proteomes" id="UP000184185"/>
    </source>
</evidence>
<comment type="cofactor">
    <cofactor evidence="1">
        <name>Zn(2+)</name>
        <dbReference type="ChEBI" id="CHEBI:29105"/>
    </cofactor>
</comment>
<protein>
    <submittedName>
        <fullName evidence="7">Adenosine deaminase</fullName>
    </submittedName>
</protein>
<dbReference type="Proteomes" id="UP000184185">
    <property type="component" value="Unassembled WGS sequence"/>
</dbReference>
<keyword evidence="3" id="KW-0479">Metal-binding</keyword>
<dbReference type="PANTHER" id="PTHR43114:SF6">
    <property type="entry name" value="ADENINE DEAMINASE"/>
    <property type="match status" value="1"/>
</dbReference>
<dbReference type="InterPro" id="IPR001365">
    <property type="entry name" value="A_deaminase_dom"/>
</dbReference>
<evidence type="ECO:0000256" key="4">
    <source>
        <dbReference type="ARBA" id="ARBA00022801"/>
    </source>
</evidence>
<evidence type="ECO:0000259" key="6">
    <source>
        <dbReference type="Pfam" id="PF00962"/>
    </source>
</evidence>
<name>A0A1M6GDE7_PSEXY</name>
<keyword evidence="4" id="KW-0378">Hydrolase</keyword>
<dbReference type="InterPro" id="IPR006330">
    <property type="entry name" value="Ado/ade_deaminase"/>
</dbReference>
<evidence type="ECO:0000256" key="5">
    <source>
        <dbReference type="ARBA" id="ARBA00022833"/>
    </source>
</evidence>
<dbReference type="EMBL" id="FQYQ01000009">
    <property type="protein sequence ID" value="SHJ07974.1"/>
    <property type="molecule type" value="Genomic_DNA"/>
</dbReference>
<dbReference type="GO" id="GO:0006146">
    <property type="term" value="P:adenine catabolic process"/>
    <property type="evidence" value="ECO:0007669"/>
    <property type="project" value="TreeGrafter"/>
</dbReference>
<dbReference type="GO" id="GO:0046872">
    <property type="term" value="F:metal ion binding"/>
    <property type="evidence" value="ECO:0007669"/>
    <property type="project" value="UniProtKB-KW"/>
</dbReference>
<dbReference type="GO" id="GO:0043103">
    <property type="term" value="P:hypoxanthine salvage"/>
    <property type="evidence" value="ECO:0007669"/>
    <property type="project" value="TreeGrafter"/>
</dbReference>
<dbReference type="GO" id="GO:0000034">
    <property type="term" value="F:adenine deaminase activity"/>
    <property type="evidence" value="ECO:0007669"/>
    <property type="project" value="TreeGrafter"/>
</dbReference>
<dbReference type="Pfam" id="PF00962">
    <property type="entry name" value="A_deaminase"/>
    <property type="match status" value="1"/>
</dbReference>
<feature type="domain" description="Adenosine deaminase" evidence="6">
    <location>
        <begin position="160"/>
        <end position="308"/>
    </location>
</feature>